<dbReference type="EMBL" id="CP108253">
    <property type="protein sequence ID" value="WTU44766.1"/>
    <property type="molecule type" value="Genomic_DNA"/>
</dbReference>
<reference evidence="6" key="1">
    <citation type="submission" date="2022-10" db="EMBL/GenBank/DDBJ databases">
        <title>The complete genomes of actinobacterial strains from the NBC collection.</title>
        <authorList>
            <person name="Joergensen T.S."/>
            <person name="Alvarez Arevalo M."/>
            <person name="Sterndorff E.B."/>
            <person name="Faurdal D."/>
            <person name="Vuksanovic O."/>
            <person name="Mourched A.-S."/>
            <person name="Charusanti P."/>
            <person name="Shaw S."/>
            <person name="Blin K."/>
            <person name="Weber T."/>
        </authorList>
    </citation>
    <scope>NUCLEOTIDE SEQUENCE</scope>
    <source>
        <strain evidence="6">NBC_00060</strain>
    </source>
</reference>
<evidence type="ECO:0000256" key="3">
    <source>
        <dbReference type="PROSITE-ProRule" id="PRU00221"/>
    </source>
</evidence>
<dbReference type="CDD" id="cd00093">
    <property type="entry name" value="HTH_XRE"/>
    <property type="match status" value="1"/>
</dbReference>
<feature type="repeat" description="WD" evidence="3">
    <location>
        <begin position="884"/>
        <end position="925"/>
    </location>
</feature>
<organism evidence="6">
    <name type="scientific">Streptomyces sp. NBC_00060</name>
    <dbReference type="NCBI Taxonomy" id="2975636"/>
    <lineage>
        <taxon>Bacteria</taxon>
        <taxon>Bacillati</taxon>
        <taxon>Actinomycetota</taxon>
        <taxon>Actinomycetes</taxon>
        <taxon>Kitasatosporales</taxon>
        <taxon>Streptomycetaceae</taxon>
        <taxon>Streptomyces</taxon>
    </lineage>
</organism>
<dbReference type="Pfam" id="PF00400">
    <property type="entry name" value="WD40"/>
    <property type="match status" value="8"/>
</dbReference>
<dbReference type="CDD" id="cd00200">
    <property type="entry name" value="WD40"/>
    <property type="match status" value="2"/>
</dbReference>
<feature type="compositionally biased region" description="Basic and acidic residues" evidence="4">
    <location>
        <begin position="689"/>
        <end position="699"/>
    </location>
</feature>
<dbReference type="InterPro" id="IPR020472">
    <property type="entry name" value="WD40_PAC1"/>
</dbReference>
<dbReference type="InterPro" id="IPR015943">
    <property type="entry name" value="WD40/YVTN_repeat-like_dom_sf"/>
</dbReference>
<dbReference type="SMART" id="SM00320">
    <property type="entry name" value="WD40"/>
    <property type="match status" value="13"/>
</dbReference>
<feature type="repeat" description="WD" evidence="3">
    <location>
        <begin position="1174"/>
        <end position="1215"/>
    </location>
</feature>
<dbReference type="InterPro" id="IPR049052">
    <property type="entry name" value="nSTAND1"/>
</dbReference>
<accession>A0AAU2HB19</accession>
<dbReference type="InterPro" id="IPR011047">
    <property type="entry name" value="Quinoprotein_ADH-like_sf"/>
</dbReference>
<dbReference type="PROSITE" id="PS50294">
    <property type="entry name" value="WD_REPEATS_REGION"/>
    <property type="match status" value="4"/>
</dbReference>
<protein>
    <submittedName>
        <fullName evidence="6">Helix-turn-helix domain-containing protein</fullName>
    </submittedName>
</protein>
<feature type="domain" description="HTH cro/C1-type" evidence="5">
    <location>
        <begin position="21"/>
        <end position="76"/>
    </location>
</feature>
<dbReference type="PROSITE" id="PS00678">
    <property type="entry name" value="WD_REPEATS_1"/>
    <property type="match status" value="2"/>
</dbReference>
<dbReference type="PANTHER" id="PTHR19879:SF9">
    <property type="entry name" value="TRANSCRIPTION INITIATION FACTOR TFIID SUBUNIT 5"/>
    <property type="match status" value="1"/>
</dbReference>
<feature type="repeat" description="WD" evidence="3">
    <location>
        <begin position="1216"/>
        <end position="1250"/>
    </location>
</feature>
<keyword evidence="2" id="KW-0677">Repeat</keyword>
<dbReference type="InterPro" id="IPR027417">
    <property type="entry name" value="P-loop_NTPase"/>
</dbReference>
<dbReference type="GO" id="GO:0003677">
    <property type="term" value="F:DNA binding"/>
    <property type="evidence" value="ECO:0007669"/>
    <property type="project" value="InterPro"/>
</dbReference>
<proteinExistence type="predicted"/>
<dbReference type="SMART" id="SM00530">
    <property type="entry name" value="HTH_XRE"/>
    <property type="match status" value="1"/>
</dbReference>
<evidence type="ECO:0000313" key="6">
    <source>
        <dbReference type="EMBL" id="WTU44766.1"/>
    </source>
</evidence>
<dbReference type="Gene3D" id="3.40.50.300">
    <property type="entry name" value="P-loop containing nucleotide triphosphate hydrolases"/>
    <property type="match status" value="1"/>
</dbReference>
<dbReference type="InterPro" id="IPR010982">
    <property type="entry name" value="Lambda_DNA-bd_dom_sf"/>
</dbReference>
<evidence type="ECO:0000256" key="2">
    <source>
        <dbReference type="ARBA" id="ARBA00022737"/>
    </source>
</evidence>
<evidence type="ECO:0000256" key="4">
    <source>
        <dbReference type="SAM" id="MobiDB-lite"/>
    </source>
</evidence>
<dbReference type="SUPFAM" id="SSF52540">
    <property type="entry name" value="P-loop containing nucleoside triphosphate hydrolases"/>
    <property type="match status" value="1"/>
</dbReference>
<feature type="repeat" description="WD" evidence="3">
    <location>
        <begin position="1019"/>
        <end position="1050"/>
    </location>
</feature>
<evidence type="ECO:0000256" key="1">
    <source>
        <dbReference type="ARBA" id="ARBA00022574"/>
    </source>
</evidence>
<dbReference type="Pfam" id="PF13560">
    <property type="entry name" value="HTH_31"/>
    <property type="match status" value="1"/>
</dbReference>
<dbReference type="SUPFAM" id="SSF50998">
    <property type="entry name" value="Quinoprotein alcohol dehydrogenase-like"/>
    <property type="match status" value="2"/>
</dbReference>
<dbReference type="PROSITE" id="PS50082">
    <property type="entry name" value="WD_REPEATS_2"/>
    <property type="match status" value="6"/>
</dbReference>
<dbReference type="InterPro" id="IPR001387">
    <property type="entry name" value="Cro/C1-type_HTH"/>
</dbReference>
<feature type="region of interest" description="Disordered" evidence="4">
    <location>
        <begin position="382"/>
        <end position="404"/>
    </location>
</feature>
<dbReference type="Gene3D" id="1.10.260.40">
    <property type="entry name" value="lambda repressor-like DNA-binding domains"/>
    <property type="match status" value="1"/>
</dbReference>
<name>A0AAU2HB19_9ACTN</name>
<gene>
    <name evidence="6" type="ORF">OHV25_36835</name>
</gene>
<dbReference type="Gene3D" id="2.130.10.10">
    <property type="entry name" value="YVTN repeat-like/Quinoprotein amine dehydrogenase"/>
    <property type="match status" value="5"/>
</dbReference>
<keyword evidence="1 3" id="KW-0853">WD repeat</keyword>
<dbReference type="InterPro" id="IPR019775">
    <property type="entry name" value="WD40_repeat_CS"/>
</dbReference>
<feature type="repeat" description="WD" evidence="3">
    <location>
        <begin position="784"/>
        <end position="825"/>
    </location>
</feature>
<evidence type="ECO:0000259" key="5">
    <source>
        <dbReference type="SMART" id="SM00530"/>
    </source>
</evidence>
<feature type="compositionally biased region" description="Basic and acidic residues" evidence="4">
    <location>
        <begin position="386"/>
        <end position="403"/>
    </location>
</feature>
<dbReference type="PRINTS" id="PR00320">
    <property type="entry name" value="GPROTEINBRPT"/>
</dbReference>
<dbReference type="InterPro" id="IPR001680">
    <property type="entry name" value="WD40_rpt"/>
</dbReference>
<dbReference type="SUPFAM" id="SSF47413">
    <property type="entry name" value="lambda repressor-like DNA-binding domains"/>
    <property type="match status" value="1"/>
</dbReference>
<feature type="repeat" description="WD" evidence="3">
    <location>
        <begin position="606"/>
        <end position="647"/>
    </location>
</feature>
<dbReference type="PANTHER" id="PTHR19879">
    <property type="entry name" value="TRANSCRIPTION INITIATION FACTOR TFIID"/>
    <property type="match status" value="1"/>
</dbReference>
<feature type="region of interest" description="Disordered" evidence="4">
    <location>
        <begin position="689"/>
        <end position="708"/>
    </location>
</feature>
<sequence length="1292" mass="138858">MARPEKPLDPDAGPVAHFADTLRRLRHDARLSYRAMAQKTGYSLSSLSQTAAGRKLPSLAITLAYVEACGGDRAAWEERWHRAEQAVRHATAAARTEQEDGPAPYRGLARYESADSALFYGRSVLTDQLVALVARQRVSVVVGPSGSGKSSLLRAGLIPRLQDPDPTTGELRIAALRICTPGPRPMSEHERLFTPRDTEAAKEADGDTLVIVDQFEEVFTLCTEADERDTFLDLVLAARDPGSRLRVVLGVRADFYTHCLRHPHLAQILREADLPVGPMSPGEMREAITKPAATHGAIVERVLTSRLIEAVSAEPGALPLMSHALLETWRHRTGRALTLEAYEAAGGLDGAVAATAETLYTSLDDHQAALVRQILLRLITPGDGTPDTRRPIPRSEAETDRPGKTTTVLEQLARARLVTLDDNQVDLAHEALITAWPRLAGWIDEDRDRLRLHRRLTDATHTWQQHDRDRGALLRGGRLEAVWNAFGADGGAAELTSLEREFLTASRAAATRERRLRQTAVAILAVLVVLALVAAGLAWGQRKDALAAQRQAQSRQLALQSDALLATNPDVAALLAVAAYRLSPTDEATVSLHAAAALPLKHRMVLGGASTRALSLAFSPDRKTVAVGGIDGMVRLWDTTTGRSHPLTKPQRGAYDVNVVMFSADSRTLAVASGRTVRLWDTASGRIRSETSGDSRMHSETSSGFSRTEGVAFARDRHSLVLSDSRGAVRQWDPADDSVRTLLAATPDPAATALSPDGNTIAVGSEAGTVRLREVASGRTRQTLNGSPGAVSTLGVSPDGRTIAVRYANGSVRLWEPDSGRVHDLAELPATVRHLAFSADGRTLAGSTLGRTVVNDEGWTVGVASGRDAPGVWDVASGRRVATLTGHTSEPEALAVSPDGHTIATSSSDGTVRLWDVTHSQHTYTLLTNSLESVYALALSPDGQTLATADTSIRLWDTAGGHLRRTLTPARRLRTAAFAFGPDGRTLIASTRDAVQLWDVASGAVRATVREAGDLPGGLAVSPDGRLLAINGDNPKVHLWDTTTGRRHSTLAREGTRVPVMALSADGRTLATADRKQTDLWDTATGQRRATLTDATGTTDDLAFSLDGHTLATRDGRSVRLRDATTGRIRATLPPFKDLARDLVFSPDSRTLATRYDNGVRLWDTATGRSRGVLTGRSDRLEHIAFSPDSRTLATASDDGTVRLWDVPTGLAYATLTGHTRAVTHVLFGNDGHTLFTAGNDRTVRQWGIQPLSPHTAIRTICTALGRDLTQAEQTAYTNSRPVPAHCSPTSS</sequence>
<dbReference type="Pfam" id="PF20703">
    <property type="entry name" value="nSTAND1"/>
    <property type="match status" value="1"/>
</dbReference>